<keyword evidence="5" id="KW-1185">Reference proteome</keyword>
<keyword evidence="3" id="KW-1133">Transmembrane helix</keyword>
<evidence type="ECO:0000256" key="2">
    <source>
        <dbReference type="SAM" id="MobiDB-lite"/>
    </source>
</evidence>
<dbReference type="EnsemblMetazoa" id="PPA33990.1">
    <property type="protein sequence ID" value="PPA33990.1"/>
    <property type="gene ID" value="WBGene00272359"/>
</dbReference>
<feature type="compositionally biased region" description="Basic and acidic residues" evidence="2">
    <location>
        <begin position="542"/>
        <end position="551"/>
    </location>
</feature>
<dbReference type="InterPro" id="IPR000014">
    <property type="entry name" value="PAS"/>
</dbReference>
<feature type="region of interest" description="Disordered" evidence="2">
    <location>
        <begin position="502"/>
        <end position="571"/>
    </location>
</feature>
<feature type="compositionally biased region" description="Low complexity" evidence="2">
    <location>
        <begin position="514"/>
        <end position="531"/>
    </location>
</feature>
<feature type="compositionally biased region" description="Polar residues" evidence="2">
    <location>
        <begin position="271"/>
        <end position="281"/>
    </location>
</feature>
<accession>A0A2A6CAN1</accession>
<dbReference type="GO" id="GO:0070129">
    <property type="term" value="P:regulation of mitochondrial translation"/>
    <property type="evidence" value="ECO:0000318"/>
    <property type="project" value="GO_Central"/>
</dbReference>
<dbReference type="InterPro" id="IPR035965">
    <property type="entry name" value="PAS-like_dom_sf"/>
</dbReference>
<accession>A0A8R1UMM3</accession>
<sequence>MEEAEREEPSFLLSIVDAYADLCDYLLSSFVDSAKTVTMSLNSIVVNAATFIANVLWIPVRIMSFFFTLCSYIFFALTIPARICFNAAANFPIITILFVISSLLFLYLIKKVTQQNFVQWIMYTAVPYMASIAFTVLGIFVPQVNTFVNIINHLSHPIQWILDLIENMRPRAASENSLNTRDNPTVVSAIPMTAPSTMQKKKERAEKIKEAREKYSKLSRSKLPPSTATVPLDRPTTSRLRPPSVSALPPPLFQCDPSGAASLRAGPLPSTAMTGRSSTVPRPSLAPRSSMAPSMTTRPIVRPSVPRPSMLPRGSVAPFVGLPFGSNFNLSSSSSSSIIRPSSSNVSSIQFEPMGESLNRIMRNEPLPMASGARASSIARRGPRPSMMPGAINIFTATGNERLEAERLLGTMTPRLRNRGDESVARSRVRFDMVESIQEQRESVGDDVDEGPTSTAVVEPSIRTTQQSSLLHDPLSLLSSIPSLPSITRPLLPLSVDPPRSILKQKKSSRGVVSTSSSSSTTIISASSSTTVLGTSNVDITGTRDENERGTPSRGRLTPSRNGSTKKNKKKHEGMMDVFAILNRMTEEETRDTPHEMIKACMDMLKKMDRQKIEEKRLEEEDTEDEEEAVMNRGILEENEEVDDFHETIPLQPLEDEKLIQRGEFHGVAATTGGKRVPSMQSPELALSRLHDNLHRNYRVNPESVMIDLVLKLENGDEALISLLKRSPERWIPMSIRCCGRALSSIQLEGRRAIAKRLWTQIVDRGLPISIESMNAYLKVLLENENKWNPVDKLKKIEEDHGLVPDQETFRLLLQKLSLKGEIKECSKMMARHGQSPSDDVSHSHLVYANAVRGYDHKADSMIEQASTKFGSEGEALSLGAACVAAASGGNIDRLRAVLRRSVDENLRLRLPIESVFEIIWALSQKSGDNDKNYQSVMEEIERHISSYHFRSSMVLLGETMRVKNSLQRQDRNVFAEQLIGRMCRAMIRSKMEEGSMMEMANRIVTTMHIRSRFIHDELMLSALMLKDCDPYERFDSFSSILPVVDPKRERPHLILPILALTNSVDDRLKFLFRASALGYSNFDELDTGLMAQYLFQPMYRHQSWLANETCRRTPIMDIMTDIIHSYGVSKPCVWRMMNNWWKIKKEEERNIVIEMRMKPHADEIHRWLRSEYSGIFEKRNKEDAPTFVLSKAKLENAIEKGDASTILSLLSSHGWPEDVVLASFAPRILELLLANENNANIMKWLTALSREASCRQELHGQEIATPLDSSHIVKVIRHSAKETPMSTKSLIEMAYELKRLFPRAVFGQDSFLETIPETNKLIAACFIFKNGNQLTMEAVDDIIELMRTLLKLEIIGLSPNAEIVTPFCVLKVLQRFGWNSAVTLWLRFQSSFSFGNGMIILLSHSLSNDNVIQGKESIQYVLHKAHTCMSPSRIHALHAATLVNTRKMEDEAVEYFHKYGSDKFFIRTFPSLCLKYTSLAEMKDGEARNMLTSALKFCEVMRLGPLIVEMCDMFARYGVQPDNKERRRIENTMEEHQKLVNRWIFSPYGFIQANPEQEFIKEDEWKKYVMSLACVYIRKEKYSKNNCDSTLLPFSPIDVTRTLPSFLIIVSLQGKLLYMSDNASEHIGHSVEELMCQGDNILDIIDIQDVSAVSSALASLRSKTKDQVSFICRMGLNRVAKRQIHQKVN</sequence>
<feature type="compositionally biased region" description="Low complexity" evidence="2">
    <location>
        <begin position="298"/>
        <end position="307"/>
    </location>
</feature>
<dbReference type="PANTHER" id="PTHR46669">
    <property type="entry name" value="LEUCINE-RICH PPR MOTIF-CONTAINING PROTEIN, MITOCHONDRIAL"/>
    <property type="match status" value="1"/>
</dbReference>
<feature type="compositionally biased region" description="Polar residues" evidence="2">
    <location>
        <begin position="224"/>
        <end position="239"/>
    </location>
</feature>
<feature type="transmembrane region" description="Helical" evidence="3">
    <location>
        <begin position="37"/>
        <end position="58"/>
    </location>
</feature>
<dbReference type="Gene3D" id="3.30.450.20">
    <property type="entry name" value="PAS domain"/>
    <property type="match status" value="1"/>
</dbReference>
<feature type="transmembrane region" description="Helical" evidence="3">
    <location>
        <begin position="65"/>
        <end position="83"/>
    </location>
</feature>
<reference evidence="4" key="2">
    <citation type="submission" date="2022-06" db="UniProtKB">
        <authorList>
            <consortium name="EnsemblMetazoa"/>
        </authorList>
    </citation>
    <scope>IDENTIFICATION</scope>
    <source>
        <strain evidence="4">PS312</strain>
    </source>
</reference>
<evidence type="ECO:0000313" key="5">
    <source>
        <dbReference type="Proteomes" id="UP000005239"/>
    </source>
</evidence>
<dbReference type="InterPro" id="IPR033490">
    <property type="entry name" value="LRP130"/>
</dbReference>
<dbReference type="CDD" id="cd00130">
    <property type="entry name" value="PAS"/>
    <property type="match status" value="1"/>
</dbReference>
<dbReference type="PANTHER" id="PTHR46669:SF1">
    <property type="entry name" value="LEUCINE-RICH PPR MOTIF-CONTAINING PROTEIN, MITOCHONDRIAL"/>
    <property type="match status" value="1"/>
</dbReference>
<proteinExistence type="predicted"/>
<name>A0A2A6CAN1_PRIPA</name>
<feature type="transmembrane region" description="Helical" evidence="3">
    <location>
        <begin position="89"/>
        <end position="108"/>
    </location>
</feature>
<dbReference type="PROSITE" id="PS50112">
    <property type="entry name" value="PAS"/>
    <property type="match status" value="1"/>
</dbReference>
<protein>
    <submittedName>
        <fullName evidence="4">PAS domain-containing protein</fullName>
    </submittedName>
</protein>
<keyword evidence="1" id="KW-0175">Coiled coil</keyword>
<reference evidence="5" key="1">
    <citation type="journal article" date="2008" name="Nat. Genet.">
        <title>The Pristionchus pacificus genome provides a unique perspective on nematode lifestyle and parasitism.</title>
        <authorList>
            <person name="Dieterich C."/>
            <person name="Clifton S.W."/>
            <person name="Schuster L.N."/>
            <person name="Chinwalla A."/>
            <person name="Delehaunty K."/>
            <person name="Dinkelacker I."/>
            <person name="Fulton L."/>
            <person name="Fulton R."/>
            <person name="Godfrey J."/>
            <person name="Minx P."/>
            <person name="Mitreva M."/>
            <person name="Roeseler W."/>
            <person name="Tian H."/>
            <person name="Witte H."/>
            <person name="Yang S.P."/>
            <person name="Wilson R.K."/>
            <person name="Sommer R.J."/>
        </authorList>
    </citation>
    <scope>NUCLEOTIDE SEQUENCE [LARGE SCALE GENOMIC DNA]</scope>
    <source>
        <strain evidence="5">PS312</strain>
    </source>
</reference>
<feature type="region of interest" description="Disordered" evidence="2">
    <location>
        <begin position="194"/>
        <end position="307"/>
    </location>
</feature>
<evidence type="ECO:0000256" key="3">
    <source>
        <dbReference type="SAM" id="Phobius"/>
    </source>
</evidence>
<dbReference type="GO" id="GO:0005739">
    <property type="term" value="C:mitochondrion"/>
    <property type="evidence" value="ECO:0000318"/>
    <property type="project" value="GO_Central"/>
</dbReference>
<feature type="transmembrane region" description="Helical" evidence="3">
    <location>
        <begin position="120"/>
        <end position="141"/>
    </location>
</feature>
<evidence type="ECO:0000313" key="4">
    <source>
        <dbReference type="EnsemblMetazoa" id="PPA33990.1"/>
    </source>
</evidence>
<keyword evidence="3" id="KW-0812">Transmembrane</keyword>
<feature type="coiled-coil region" evidence="1">
    <location>
        <begin position="601"/>
        <end position="633"/>
    </location>
</feature>
<gene>
    <name evidence="4" type="primary">WBGene00272359</name>
</gene>
<evidence type="ECO:0000256" key="1">
    <source>
        <dbReference type="SAM" id="Coils"/>
    </source>
</evidence>
<dbReference type="SUPFAM" id="SSF55785">
    <property type="entry name" value="PYP-like sensor domain (PAS domain)"/>
    <property type="match status" value="1"/>
</dbReference>
<organism evidence="4 5">
    <name type="scientific">Pristionchus pacificus</name>
    <name type="common">Parasitic nematode worm</name>
    <dbReference type="NCBI Taxonomy" id="54126"/>
    <lineage>
        <taxon>Eukaryota</taxon>
        <taxon>Metazoa</taxon>
        <taxon>Ecdysozoa</taxon>
        <taxon>Nematoda</taxon>
        <taxon>Chromadorea</taxon>
        <taxon>Rhabditida</taxon>
        <taxon>Rhabditina</taxon>
        <taxon>Diplogasteromorpha</taxon>
        <taxon>Diplogasteroidea</taxon>
        <taxon>Neodiplogasteridae</taxon>
        <taxon>Pristionchus</taxon>
    </lineage>
</organism>
<keyword evidence="3" id="KW-0472">Membrane</keyword>
<dbReference type="GO" id="GO:0003730">
    <property type="term" value="F:mRNA 3'-UTR binding"/>
    <property type="evidence" value="ECO:0000318"/>
    <property type="project" value="GO_Central"/>
</dbReference>
<feature type="compositionally biased region" description="Basic and acidic residues" evidence="2">
    <location>
        <begin position="203"/>
        <end position="216"/>
    </location>
</feature>
<dbReference type="SMART" id="SM00091">
    <property type="entry name" value="PAS"/>
    <property type="match status" value="1"/>
</dbReference>
<dbReference type="Proteomes" id="UP000005239">
    <property type="component" value="Unassembled WGS sequence"/>
</dbReference>
<dbReference type="GO" id="GO:0005634">
    <property type="term" value="C:nucleus"/>
    <property type="evidence" value="ECO:0000318"/>
    <property type="project" value="GO_Central"/>
</dbReference>